<dbReference type="EMBL" id="PYAS01000009">
    <property type="protein sequence ID" value="PSL26701.1"/>
    <property type="molecule type" value="Genomic_DNA"/>
</dbReference>
<proteinExistence type="predicted"/>
<dbReference type="Proteomes" id="UP000241964">
    <property type="component" value="Unassembled WGS sequence"/>
</dbReference>
<keyword evidence="2" id="KW-1185">Reference proteome</keyword>
<dbReference type="RefSeq" id="WP_106597043.1">
    <property type="nucleotide sequence ID" value="NZ_PYAS01000009.1"/>
</dbReference>
<dbReference type="AlphaFoldDB" id="A0A2P8FYB4"/>
<sequence length="78" mass="8948">METSVNLNVALSFEQLLGLIRQLSRQEQVQLVSELKKEIVEDEEPTKEQILANLKEDLIAFKNGTLKTRPIEDILNEL</sequence>
<evidence type="ECO:0000313" key="2">
    <source>
        <dbReference type="Proteomes" id="UP000241964"/>
    </source>
</evidence>
<organism evidence="1 2">
    <name type="scientific">Dyadobacter jiangsuensis</name>
    <dbReference type="NCBI Taxonomy" id="1591085"/>
    <lineage>
        <taxon>Bacteria</taxon>
        <taxon>Pseudomonadati</taxon>
        <taxon>Bacteroidota</taxon>
        <taxon>Cytophagia</taxon>
        <taxon>Cytophagales</taxon>
        <taxon>Spirosomataceae</taxon>
        <taxon>Dyadobacter</taxon>
    </lineage>
</organism>
<evidence type="ECO:0000313" key="1">
    <source>
        <dbReference type="EMBL" id="PSL26701.1"/>
    </source>
</evidence>
<dbReference type="OrthoDB" id="963030at2"/>
<protein>
    <submittedName>
        <fullName evidence="1">Uncharacterized protein</fullName>
    </submittedName>
</protein>
<reference evidence="1 2" key="1">
    <citation type="submission" date="2018-03" db="EMBL/GenBank/DDBJ databases">
        <title>Genomic Encyclopedia of Archaeal and Bacterial Type Strains, Phase II (KMG-II): from individual species to whole genera.</title>
        <authorList>
            <person name="Goeker M."/>
        </authorList>
    </citation>
    <scope>NUCLEOTIDE SEQUENCE [LARGE SCALE GENOMIC DNA]</scope>
    <source>
        <strain evidence="1 2">DSM 29057</strain>
    </source>
</reference>
<accession>A0A2P8FYB4</accession>
<gene>
    <name evidence="1" type="ORF">CLV60_109193</name>
</gene>
<name>A0A2P8FYB4_9BACT</name>
<comment type="caution">
    <text evidence="1">The sequence shown here is derived from an EMBL/GenBank/DDBJ whole genome shotgun (WGS) entry which is preliminary data.</text>
</comment>